<proteinExistence type="predicted"/>
<feature type="transmembrane region" description="Helical" evidence="1">
    <location>
        <begin position="289"/>
        <end position="307"/>
    </location>
</feature>
<dbReference type="GO" id="GO:0016887">
    <property type="term" value="F:ATP hydrolysis activity"/>
    <property type="evidence" value="ECO:0007669"/>
    <property type="project" value="TreeGrafter"/>
</dbReference>
<dbReference type="EMBL" id="CP000961">
    <property type="protein sequence ID" value="ACA88878.1"/>
    <property type="molecule type" value="Genomic_DNA"/>
</dbReference>
<sequence length="346" mass="39017">MSSAKVINVVSGKGGTGKTLLTAVLADILGNEGYSVLVVDLDVFVRGLTSLLYFHRKETIQLTQEDKMSVAEYFIDKGDVEVSGKSKFSNERYRSFDVIPSVTRVDEVLNFKDIMPDDKQEAREIISSMLKRLDKGYDFIIFDSRAGYDELISATHFLSDITLCIEEEDDISKITSDNLVKQLEQDANVPIFRLTNKARGIRSENDLASRGIDYLGKVPFDMDVMESFGTAYFWDDISRTLYKSALARAWNNLSSKLQLNKPVTENRINLIGSERLEERLQFISLKDRVVFVYSLMITIIGLSYGIFGAKGLSVFWNEFGTSQSLALVIGISGVFSSMYLLLKRKR</sequence>
<evidence type="ECO:0000259" key="2">
    <source>
        <dbReference type="Pfam" id="PF13614"/>
    </source>
</evidence>
<dbReference type="GO" id="GO:0009898">
    <property type="term" value="C:cytoplasmic side of plasma membrane"/>
    <property type="evidence" value="ECO:0007669"/>
    <property type="project" value="TreeGrafter"/>
</dbReference>
<dbReference type="Pfam" id="PF13614">
    <property type="entry name" value="AAA_31"/>
    <property type="match status" value="1"/>
</dbReference>
<protein>
    <recommendedName>
        <fullName evidence="2">AAA domain-containing protein</fullName>
    </recommendedName>
</protein>
<gene>
    <name evidence="3" type="ordered locus">Swoo_4628</name>
</gene>
<dbReference type="InterPro" id="IPR050625">
    <property type="entry name" value="ParA/MinD_ATPase"/>
</dbReference>
<dbReference type="PANTHER" id="PTHR43384:SF10">
    <property type="entry name" value="ATPASE INVOLVED IN CHROMOSOME PARTITIONING, PARA_MIND FAMILY"/>
    <property type="match status" value="1"/>
</dbReference>
<dbReference type="PANTHER" id="PTHR43384">
    <property type="entry name" value="SEPTUM SITE-DETERMINING PROTEIN MIND HOMOLOG, CHLOROPLASTIC-RELATED"/>
    <property type="match status" value="1"/>
</dbReference>
<reference evidence="3 4" key="1">
    <citation type="submission" date="2008-02" db="EMBL/GenBank/DDBJ databases">
        <title>Complete sequence of Shewanella woodyi ATCC 51908.</title>
        <authorList>
            <consortium name="US DOE Joint Genome Institute"/>
            <person name="Copeland A."/>
            <person name="Lucas S."/>
            <person name="Lapidus A."/>
            <person name="Glavina del Rio T."/>
            <person name="Dalin E."/>
            <person name="Tice H."/>
            <person name="Bruce D."/>
            <person name="Goodwin L."/>
            <person name="Pitluck S."/>
            <person name="Sims D."/>
            <person name="Brettin T."/>
            <person name="Detter J.C."/>
            <person name="Han C."/>
            <person name="Kuske C.R."/>
            <person name="Schmutz J."/>
            <person name="Larimer F."/>
            <person name="Land M."/>
            <person name="Hauser L."/>
            <person name="Kyrpides N."/>
            <person name="Lykidis A."/>
            <person name="Zhao J.-S."/>
            <person name="Richardson P."/>
        </authorList>
    </citation>
    <scope>NUCLEOTIDE SEQUENCE [LARGE SCALE GENOMIC DNA]</scope>
    <source>
        <strain evidence="4">ATCC 51908 / MS32</strain>
    </source>
</reference>
<keyword evidence="1" id="KW-0812">Transmembrane</keyword>
<dbReference type="STRING" id="392500.Swoo_4628"/>
<dbReference type="InterPro" id="IPR027417">
    <property type="entry name" value="P-loop_NTPase"/>
</dbReference>
<accession>B1KLZ8</accession>
<dbReference type="KEGG" id="swd:Swoo_4628"/>
<dbReference type="Proteomes" id="UP000002168">
    <property type="component" value="Chromosome"/>
</dbReference>
<dbReference type="AlphaFoldDB" id="B1KLZ8"/>
<name>B1KLZ8_SHEWM</name>
<dbReference type="GO" id="GO:0051782">
    <property type="term" value="P:negative regulation of cell division"/>
    <property type="evidence" value="ECO:0007669"/>
    <property type="project" value="TreeGrafter"/>
</dbReference>
<dbReference type="HOGENOM" id="CLU_801411_0_0_6"/>
<dbReference type="RefSeq" id="WP_012327203.1">
    <property type="nucleotide sequence ID" value="NC_010506.1"/>
</dbReference>
<dbReference type="GO" id="GO:0005829">
    <property type="term" value="C:cytosol"/>
    <property type="evidence" value="ECO:0007669"/>
    <property type="project" value="TreeGrafter"/>
</dbReference>
<keyword evidence="1" id="KW-0472">Membrane</keyword>
<dbReference type="GO" id="GO:0005524">
    <property type="term" value="F:ATP binding"/>
    <property type="evidence" value="ECO:0007669"/>
    <property type="project" value="TreeGrafter"/>
</dbReference>
<dbReference type="InterPro" id="IPR025669">
    <property type="entry name" value="AAA_dom"/>
</dbReference>
<dbReference type="eggNOG" id="COG2894">
    <property type="taxonomic scope" value="Bacteria"/>
</dbReference>
<keyword evidence="4" id="KW-1185">Reference proteome</keyword>
<organism evidence="3 4">
    <name type="scientific">Shewanella woodyi (strain ATCC 51908 / MS32)</name>
    <dbReference type="NCBI Taxonomy" id="392500"/>
    <lineage>
        <taxon>Bacteria</taxon>
        <taxon>Pseudomonadati</taxon>
        <taxon>Pseudomonadota</taxon>
        <taxon>Gammaproteobacteria</taxon>
        <taxon>Alteromonadales</taxon>
        <taxon>Shewanellaceae</taxon>
        <taxon>Shewanella</taxon>
    </lineage>
</organism>
<evidence type="ECO:0000313" key="4">
    <source>
        <dbReference type="Proteomes" id="UP000002168"/>
    </source>
</evidence>
<feature type="transmembrane region" description="Helical" evidence="1">
    <location>
        <begin position="319"/>
        <end position="342"/>
    </location>
</feature>
<feature type="domain" description="AAA" evidence="2">
    <location>
        <begin position="4"/>
        <end position="152"/>
    </location>
</feature>
<evidence type="ECO:0000256" key="1">
    <source>
        <dbReference type="SAM" id="Phobius"/>
    </source>
</evidence>
<keyword evidence="1" id="KW-1133">Transmembrane helix</keyword>
<dbReference type="Gene3D" id="3.40.50.300">
    <property type="entry name" value="P-loop containing nucleotide triphosphate hydrolases"/>
    <property type="match status" value="1"/>
</dbReference>
<dbReference type="SUPFAM" id="SSF52540">
    <property type="entry name" value="P-loop containing nucleoside triphosphate hydrolases"/>
    <property type="match status" value="1"/>
</dbReference>
<evidence type="ECO:0000313" key="3">
    <source>
        <dbReference type="EMBL" id="ACA88878.1"/>
    </source>
</evidence>